<evidence type="ECO:0000256" key="2">
    <source>
        <dbReference type="ARBA" id="ARBA00008773"/>
    </source>
</evidence>
<feature type="region of interest" description="Disordered" evidence="10">
    <location>
        <begin position="63"/>
        <end position="140"/>
    </location>
</feature>
<feature type="compositionally biased region" description="Low complexity" evidence="10">
    <location>
        <begin position="119"/>
        <end position="139"/>
    </location>
</feature>
<organism evidence="12 13">
    <name type="scientific">Lineolata rhizophorae</name>
    <dbReference type="NCBI Taxonomy" id="578093"/>
    <lineage>
        <taxon>Eukaryota</taxon>
        <taxon>Fungi</taxon>
        <taxon>Dikarya</taxon>
        <taxon>Ascomycota</taxon>
        <taxon>Pezizomycotina</taxon>
        <taxon>Dothideomycetes</taxon>
        <taxon>Dothideomycetes incertae sedis</taxon>
        <taxon>Lineolatales</taxon>
        <taxon>Lineolataceae</taxon>
        <taxon>Lineolata</taxon>
    </lineage>
</organism>
<name>A0A6A6P6M4_9PEZI</name>
<dbReference type="OrthoDB" id="941679at2759"/>
<dbReference type="SUPFAM" id="SSF51445">
    <property type="entry name" value="(Trans)glycosidases"/>
    <property type="match status" value="1"/>
</dbReference>
<accession>A0A6A6P6M4</accession>
<protein>
    <submittedName>
        <fullName evidence="12">Glycoside hydrolase superfamily</fullName>
    </submittedName>
</protein>
<keyword evidence="3" id="KW-0134">Cell wall</keyword>
<keyword evidence="8" id="KW-0326">Glycosidase</keyword>
<evidence type="ECO:0000256" key="6">
    <source>
        <dbReference type="ARBA" id="ARBA00022801"/>
    </source>
</evidence>
<evidence type="ECO:0000256" key="5">
    <source>
        <dbReference type="ARBA" id="ARBA00022729"/>
    </source>
</evidence>
<dbReference type="AlphaFoldDB" id="A0A6A6P6M4"/>
<gene>
    <name evidence="12" type="ORF">BDY21DRAFT_191543</name>
</gene>
<feature type="chain" id="PRO_5025434066" evidence="11">
    <location>
        <begin position="20"/>
        <end position="402"/>
    </location>
</feature>
<dbReference type="GO" id="GO:0005576">
    <property type="term" value="C:extracellular region"/>
    <property type="evidence" value="ECO:0007669"/>
    <property type="project" value="UniProtKB-ARBA"/>
</dbReference>
<evidence type="ECO:0000256" key="3">
    <source>
        <dbReference type="ARBA" id="ARBA00022512"/>
    </source>
</evidence>
<evidence type="ECO:0000313" key="13">
    <source>
        <dbReference type="Proteomes" id="UP000799766"/>
    </source>
</evidence>
<dbReference type="GO" id="GO:0009277">
    <property type="term" value="C:fungal-type cell wall"/>
    <property type="evidence" value="ECO:0007669"/>
    <property type="project" value="TreeGrafter"/>
</dbReference>
<evidence type="ECO:0000256" key="8">
    <source>
        <dbReference type="ARBA" id="ARBA00023295"/>
    </source>
</evidence>
<keyword evidence="4" id="KW-0964">Secreted</keyword>
<dbReference type="GO" id="GO:0042973">
    <property type="term" value="F:glucan endo-1,3-beta-D-glucosidase activity"/>
    <property type="evidence" value="ECO:0007669"/>
    <property type="project" value="TreeGrafter"/>
</dbReference>
<dbReference type="InterPro" id="IPR050732">
    <property type="entry name" value="Beta-glucan_modifiers"/>
</dbReference>
<evidence type="ECO:0000256" key="7">
    <source>
        <dbReference type="ARBA" id="ARBA00023180"/>
    </source>
</evidence>
<evidence type="ECO:0000256" key="9">
    <source>
        <dbReference type="ARBA" id="ARBA00023316"/>
    </source>
</evidence>
<feature type="signal peptide" evidence="11">
    <location>
        <begin position="1"/>
        <end position="19"/>
    </location>
</feature>
<keyword evidence="5 11" id="KW-0732">Signal</keyword>
<sequence length="402" mass="42142">MKAATIFALAAFAAGLATGQPHGRRHGRVHPKRELVTLIQYVTVTAADVIVFVDEYGVPFSTGYGDRDPATQAPLAPSSVEEVKPAPVEPTTVPEAPLEEPGPVDSPSSVPAEAPPTMTPTSAPTLPAEPVVSSPPSVSTAIPRAPAATGGIGITYSPYNADASCKNADEVYADFQQLGEYGVVRIYGTDCNQVETAFAAAQALGHTLFLGVWNLDILQQELDHIIDTASSDWSVIDTISIGNELVNNGLKSPGEVVGTVNNARGILRAAGYQGPVVTVDTHVAIIAHPELCEASDYVAANCHAFFDGGVVASEAGNFVLSQAQRVSSTCGGRRTVITETGWPSAGTSNHLAIPSPNNQRAAIASLKNIFSGDLILFTAFNDLWKTNNAATHEAEEYWGIVN</sequence>
<evidence type="ECO:0000256" key="1">
    <source>
        <dbReference type="ARBA" id="ARBA00004191"/>
    </source>
</evidence>
<dbReference type="Proteomes" id="UP000799766">
    <property type="component" value="Unassembled WGS sequence"/>
</dbReference>
<keyword evidence="9" id="KW-0961">Cell wall biogenesis/degradation</keyword>
<dbReference type="PANTHER" id="PTHR16631:SF14">
    <property type="entry name" value="FAMILY 17 GLUCOSIDASE SCW10-RELATED"/>
    <property type="match status" value="1"/>
</dbReference>
<dbReference type="GO" id="GO:0009986">
    <property type="term" value="C:cell surface"/>
    <property type="evidence" value="ECO:0007669"/>
    <property type="project" value="TreeGrafter"/>
</dbReference>
<dbReference type="Gene3D" id="3.20.20.80">
    <property type="entry name" value="Glycosidases"/>
    <property type="match status" value="1"/>
</dbReference>
<comment type="similarity">
    <text evidence="2">Belongs to the glycosyl hydrolase 17 family.</text>
</comment>
<evidence type="ECO:0000313" key="12">
    <source>
        <dbReference type="EMBL" id="KAF2459494.1"/>
    </source>
</evidence>
<dbReference type="PANTHER" id="PTHR16631">
    <property type="entry name" value="GLUCAN 1,3-BETA-GLUCOSIDASE"/>
    <property type="match status" value="1"/>
</dbReference>
<dbReference type="InterPro" id="IPR017853">
    <property type="entry name" value="GH"/>
</dbReference>
<evidence type="ECO:0000256" key="4">
    <source>
        <dbReference type="ARBA" id="ARBA00022525"/>
    </source>
</evidence>
<comment type="subcellular location">
    <subcellularLocation>
        <location evidence="1">Secreted</location>
        <location evidence="1">Cell wall</location>
    </subcellularLocation>
</comment>
<dbReference type="EMBL" id="MU001675">
    <property type="protein sequence ID" value="KAF2459494.1"/>
    <property type="molecule type" value="Genomic_DNA"/>
</dbReference>
<keyword evidence="6 12" id="KW-0378">Hydrolase</keyword>
<evidence type="ECO:0000256" key="10">
    <source>
        <dbReference type="SAM" id="MobiDB-lite"/>
    </source>
</evidence>
<keyword evidence="7" id="KW-0325">Glycoprotein</keyword>
<proteinExistence type="inferred from homology"/>
<dbReference type="GO" id="GO:0071555">
    <property type="term" value="P:cell wall organization"/>
    <property type="evidence" value="ECO:0007669"/>
    <property type="project" value="UniProtKB-KW"/>
</dbReference>
<reference evidence="12" key="1">
    <citation type="journal article" date="2020" name="Stud. Mycol.">
        <title>101 Dothideomycetes genomes: a test case for predicting lifestyles and emergence of pathogens.</title>
        <authorList>
            <person name="Haridas S."/>
            <person name="Albert R."/>
            <person name="Binder M."/>
            <person name="Bloem J."/>
            <person name="Labutti K."/>
            <person name="Salamov A."/>
            <person name="Andreopoulos B."/>
            <person name="Baker S."/>
            <person name="Barry K."/>
            <person name="Bills G."/>
            <person name="Bluhm B."/>
            <person name="Cannon C."/>
            <person name="Castanera R."/>
            <person name="Culley D."/>
            <person name="Daum C."/>
            <person name="Ezra D."/>
            <person name="Gonzalez J."/>
            <person name="Henrissat B."/>
            <person name="Kuo A."/>
            <person name="Liang C."/>
            <person name="Lipzen A."/>
            <person name="Lutzoni F."/>
            <person name="Magnuson J."/>
            <person name="Mondo S."/>
            <person name="Nolan M."/>
            <person name="Ohm R."/>
            <person name="Pangilinan J."/>
            <person name="Park H.-J."/>
            <person name="Ramirez L."/>
            <person name="Alfaro M."/>
            <person name="Sun H."/>
            <person name="Tritt A."/>
            <person name="Yoshinaga Y."/>
            <person name="Zwiers L.-H."/>
            <person name="Turgeon B."/>
            <person name="Goodwin S."/>
            <person name="Spatafora J."/>
            <person name="Crous P."/>
            <person name="Grigoriev I."/>
        </authorList>
    </citation>
    <scope>NUCLEOTIDE SEQUENCE</scope>
    <source>
        <strain evidence="12">ATCC 16933</strain>
    </source>
</reference>
<evidence type="ECO:0000256" key="11">
    <source>
        <dbReference type="SAM" id="SignalP"/>
    </source>
</evidence>
<dbReference type="FunFam" id="3.20.20.80:FF:000111">
    <property type="entry name" value="Soluble cell wall protein"/>
    <property type="match status" value="1"/>
</dbReference>
<keyword evidence="13" id="KW-1185">Reference proteome</keyword>